<dbReference type="CDD" id="cd00069">
    <property type="entry name" value="GHB_like"/>
    <property type="match status" value="1"/>
</dbReference>
<dbReference type="PANTHER" id="PTHR11515:SF17">
    <property type="entry name" value="FOLLITROPIN SUBUNIT BETA"/>
    <property type="match status" value="1"/>
</dbReference>
<dbReference type="InterPro" id="IPR006208">
    <property type="entry name" value="Glyco_hormone_CN"/>
</dbReference>
<evidence type="ECO:0000256" key="9">
    <source>
        <dbReference type="ARBA" id="ARBA00040964"/>
    </source>
</evidence>
<evidence type="ECO:0000313" key="14">
    <source>
        <dbReference type="EMBL" id="KAJ1181892.1"/>
    </source>
</evidence>
<evidence type="ECO:0000256" key="3">
    <source>
        <dbReference type="ARBA" id="ARBA00022525"/>
    </source>
</evidence>
<dbReference type="PANTHER" id="PTHR11515">
    <property type="entry name" value="GLYCOPROTEIN HORMONE BETA CHAIN"/>
    <property type="match status" value="1"/>
</dbReference>
<dbReference type="GO" id="GO:0042699">
    <property type="term" value="P:follicle-stimulating hormone signaling pathway"/>
    <property type="evidence" value="ECO:0007669"/>
    <property type="project" value="TreeGrafter"/>
</dbReference>
<reference evidence="14" key="1">
    <citation type="journal article" date="2022" name="bioRxiv">
        <title>Sequencing and chromosome-scale assembly of the giantPleurodeles waltlgenome.</title>
        <authorList>
            <person name="Brown T."/>
            <person name="Elewa A."/>
            <person name="Iarovenko S."/>
            <person name="Subramanian E."/>
            <person name="Araus A.J."/>
            <person name="Petzold A."/>
            <person name="Susuki M."/>
            <person name="Suzuki K.-i.T."/>
            <person name="Hayashi T."/>
            <person name="Toyoda A."/>
            <person name="Oliveira C."/>
            <person name="Osipova E."/>
            <person name="Leigh N.D."/>
            <person name="Simon A."/>
            <person name="Yun M.H."/>
        </authorList>
    </citation>
    <scope>NUCLEOTIDE SEQUENCE</scope>
    <source>
        <strain evidence="14">20211129_DDA</strain>
        <tissue evidence="14">Liver</tissue>
    </source>
</reference>
<name>A0AAV7U2G5_PLEWA</name>
<evidence type="ECO:0000256" key="7">
    <source>
        <dbReference type="ARBA" id="ARBA00037318"/>
    </source>
</evidence>
<feature type="domain" description="Glycoprotein hormone subunit beta" evidence="13">
    <location>
        <begin position="34"/>
        <end position="139"/>
    </location>
</feature>
<dbReference type="AlphaFoldDB" id="A0AAV7U2G5"/>
<evidence type="ECO:0000256" key="6">
    <source>
        <dbReference type="ARBA" id="ARBA00023180"/>
    </source>
</evidence>
<dbReference type="GO" id="GO:0005615">
    <property type="term" value="C:extracellular space"/>
    <property type="evidence" value="ECO:0007669"/>
    <property type="project" value="TreeGrafter"/>
</dbReference>
<dbReference type="InterPro" id="IPR018245">
    <property type="entry name" value="Gonadotropin_bsu_CS"/>
</dbReference>
<sequence length="145" mass="15850">MQCAPHLQPAAQLKHSMTAVYHCVVLLGCTVICCNMCRLSNITIVLEKEECGLCFEVNTTWCSGYCNTQDPLIKDPLVPFVQSSCTFKDVVYKTVRIPSCGAGIAESFHSYPVATDCHCGACDTDHTDCTVRGLGPNYCTFSPKQ</sequence>
<dbReference type="GO" id="GO:0016913">
    <property type="term" value="F:follicle-stimulating hormone activity"/>
    <property type="evidence" value="ECO:0007669"/>
    <property type="project" value="TreeGrafter"/>
</dbReference>
<comment type="function">
    <text evidence="7">Together with the alpha chain CGA constitutes follitropin, the follicle-stimulating hormone, and provides its biological specificity to the hormone heterodimer. Binds FSHR, a G protein-coupled receptor, on target cells to activate downstream signaling pathways. Follitropin is involved in follicle development and spermatogenesis in reproductive organs.</text>
</comment>
<keyword evidence="4 12" id="KW-0372">Hormone</keyword>
<dbReference type="Pfam" id="PF00007">
    <property type="entry name" value="Cys_knot"/>
    <property type="match status" value="1"/>
</dbReference>
<dbReference type="InterPro" id="IPR029034">
    <property type="entry name" value="Cystine-knot_cytokine"/>
</dbReference>
<dbReference type="SUPFAM" id="SSF57501">
    <property type="entry name" value="Cystine-knot cytokines"/>
    <property type="match status" value="1"/>
</dbReference>
<dbReference type="GO" id="GO:0005737">
    <property type="term" value="C:cytoplasm"/>
    <property type="evidence" value="ECO:0007669"/>
    <property type="project" value="TreeGrafter"/>
</dbReference>
<evidence type="ECO:0000256" key="4">
    <source>
        <dbReference type="ARBA" id="ARBA00022702"/>
    </source>
</evidence>
<evidence type="ECO:0000256" key="8">
    <source>
        <dbReference type="ARBA" id="ARBA00038691"/>
    </source>
</evidence>
<dbReference type="PROSITE" id="PS00689">
    <property type="entry name" value="GLYCO_HORMONE_BETA_2"/>
    <property type="match status" value="1"/>
</dbReference>
<comment type="similarity">
    <text evidence="2 12">Belongs to the glycoprotein hormones subunit beta family.</text>
</comment>
<evidence type="ECO:0000256" key="10">
    <source>
        <dbReference type="ARBA" id="ARBA00041687"/>
    </source>
</evidence>
<evidence type="ECO:0000256" key="1">
    <source>
        <dbReference type="ARBA" id="ARBA00004613"/>
    </source>
</evidence>
<keyword evidence="5" id="KW-1015">Disulfide bond</keyword>
<proteinExistence type="inferred from homology"/>
<evidence type="ECO:0000256" key="11">
    <source>
        <dbReference type="ARBA" id="ARBA00042045"/>
    </source>
</evidence>
<comment type="caution">
    <text evidence="14">The sequence shown here is derived from an EMBL/GenBank/DDBJ whole genome shotgun (WGS) entry which is preliminary data.</text>
</comment>
<evidence type="ECO:0000313" key="15">
    <source>
        <dbReference type="Proteomes" id="UP001066276"/>
    </source>
</evidence>
<keyword evidence="3" id="KW-0964">Secreted</keyword>
<dbReference type="FunFam" id="2.10.90.10:FF:000007">
    <property type="entry name" value="Luteinizing hormone beta subunit"/>
    <property type="match status" value="1"/>
</dbReference>
<evidence type="ECO:0000256" key="12">
    <source>
        <dbReference type="RuleBase" id="RU004069"/>
    </source>
</evidence>
<dbReference type="Proteomes" id="UP001066276">
    <property type="component" value="Chromosome 3_2"/>
</dbReference>
<accession>A0AAV7U2G5</accession>
<dbReference type="Gene3D" id="2.10.90.10">
    <property type="entry name" value="Cystine-knot cytokines"/>
    <property type="match status" value="1"/>
</dbReference>
<dbReference type="EMBL" id="JANPWB010000006">
    <property type="protein sequence ID" value="KAJ1181892.1"/>
    <property type="molecule type" value="Genomic_DNA"/>
</dbReference>
<comment type="subunit">
    <text evidence="8">Heterodimer. The active follitropin is a heterodimer composed of an alpha chain/CGA shared with other hormones and a unique beta chain/FSHB shown here.</text>
</comment>
<dbReference type="SMART" id="SM00068">
    <property type="entry name" value="GHB"/>
    <property type="match status" value="1"/>
</dbReference>
<gene>
    <name evidence="14" type="ORF">NDU88_007091</name>
</gene>
<evidence type="ECO:0000256" key="5">
    <source>
        <dbReference type="ARBA" id="ARBA00023157"/>
    </source>
</evidence>
<evidence type="ECO:0000259" key="13">
    <source>
        <dbReference type="Pfam" id="PF00007"/>
    </source>
</evidence>
<comment type="subcellular location">
    <subcellularLocation>
        <location evidence="1 12">Secreted</location>
    </subcellularLocation>
</comment>
<protein>
    <recommendedName>
        <fullName evidence="9">Follitropin subunit beta</fullName>
    </recommendedName>
    <alternativeName>
        <fullName evidence="10">Follicle-stimulating hormone beta subunit</fullName>
    </alternativeName>
    <alternativeName>
        <fullName evidence="11">Follitropin beta chain</fullName>
    </alternativeName>
</protein>
<dbReference type="PROSITE" id="PS00261">
    <property type="entry name" value="GLYCO_HORMONE_BETA_1"/>
    <property type="match status" value="1"/>
</dbReference>
<evidence type="ECO:0000256" key="2">
    <source>
        <dbReference type="ARBA" id="ARBA00006552"/>
    </source>
</evidence>
<organism evidence="14 15">
    <name type="scientific">Pleurodeles waltl</name>
    <name type="common">Iberian ribbed newt</name>
    <dbReference type="NCBI Taxonomy" id="8319"/>
    <lineage>
        <taxon>Eukaryota</taxon>
        <taxon>Metazoa</taxon>
        <taxon>Chordata</taxon>
        <taxon>Craniata</taxon>
        <taxon>Vertebrata</taxon>
        <taxon>Euteleostomi</taxon>
        <taxon>Amphibia</taxon>
        <taxon>Batrachia</taxon>
        <taxon>Caudata</taxon>
        <taxon>Salamandroidea</taxon>
        <taxon>Salamandridae</taxon>
        <taxon>Pleurodelinae</taxon>
        <taxon>Pleurodeles</taxon>
    </lineage>
</organism>
<keyword evidence="15" id="KW-1185">Reference proteome</keyword>
<dbReference type="InterPro" id="IPR001545">
    <property type="entry name" value="Gonadotropin_bsu"/>
</dbReference>
<keyword evidence="6" id="KW-0325">Glycoprotein</keyword>